<dbReference type="PANTHER" id="PTHR43370:SF1">
    <property type="entry name" value="GUANOSINE ABC TRANSPORTER PERMEASE PROTEIN NUPQ"/>
    <property type="match status" value="1"/>
</dbReference>
<proteinExistence type="predicted"/>
<dbReference type="RefSeq" id="WP_109837354.1">
    <property type="nucleotide sequence ID" value="NZ_QGKM01000020.1"/>
</dbReference>
<keyword evidence="5 6" id="KW-0472">Membrane</keyword>
<evidence type="ECO:0000313" key="8">
    <source>
        <dbReference type="Proteomes" id="UP000245539"/>
    </source>
</evidence>
<dbReference type="InterPro" id="IPR001851">
    <property type="entry name" value="ABC_transp_permease"/>
</dbReference>
<organism evidence="7 8">
    <name type="scientific">Leucothrix pacifica</name>
    <dbReference type="NCBI Taxonomy" id="1247513"/>
    <lineage>
        <taxon>Bacteria</taxon>
        <taxon>Pseudomonadati</taxon>
        <taxon>Pseudomonadota</taxon>
        <taxon>Gammaproteobacteria</taxon>
        <taxon>Thiotrichales</taxon>
        <taxon>Thiotrichaceae</taxon>
        <taxon>Leucothrix</taxon>
    </lineage>
</organism>
<feature type="transmembrane region" description="Helical" evidence="6">
    <location>
        <begin position="293"/>
        <end position="312"/>
    </location>
</feature>
<keyword evidence="2" id="KW-1003">Cell membrane</keyword>
<dbReference type="CDD" id="cd06580">
    <property type="entry name" value="TM_PBP1_transp_TpRbsC_like"/>
    <property type="match status" value="1"/>
</dbReference>
<evidence type="ECO:0000313" key="7">
    <source>
        <dbReference type="EMBL" id="PWQ97980.1"/>
    </source>
</evidence>
<accession>A0A317CNS9</accession>
<dbReference type="EMBL" id="QGKM01000020">
    <property type="protein sequence ID" value="PWQ97980.1"/>
    <property type="molecule type" value="Genomic_DNA"/>
</dbReference>
<feature type="transmembrane region" description="Helical" evidence="6">
    <location>
        <begin position="7"/>
        <end position="31"/>
    </location>
</feature>
<feature type="transmembrane region" description="Helical" evidence="6">
    <location>
        <begin position="232"/>
        <end position="249"/>
    </location>
</feature>
<feature type="transmembrane region" description="Helical" evidence="6">
    <location>
        <begin position="256"/>
        <end position="273"/>
    </location>
</feature>
<gene>
    <name evidence="7" type="ORF">DKW60_09145</name>
</gene>
<dbReference type="AlphaFoldDB" id="A0A317CNS9"/>
<name>A0A317CNS9_9GAMM</name>
<dbReference type="GO" id="GO:0005886">
    <property type="term" value="C:plasma membrane"/>
    <property type="evidence" value="ECO:0007669"/>
    <property type="project" value="UniProtKB-SubCell"/>
</dbReference>
<evidence type="ECO:0000256" key="3">
    <source>
        <dbReference type="ARBA" id="ARBA00022692"/>
    </source>
</evidence>
<evidence type="ECO:0000256" key="5">
    <source>
        <dbReference type="ARBA" id="ARBA00023136"/>
    </source>
</evidence>
<feature type="transmembrane region" description="Helical" evidence="6">
    <location>
        <begin position="160"/>
        <end position="177"/>
    </location>
</feature>
<feature type="transmembrane region" description="Helical" evidence="6">
    <location>
        <begin position="51"/>
        <end position="81"/>
    </location>
</feature>
<sequence length="324" mass="34451">MNDWFTIFILTLDATMRVSTPLILAALAGLFSERSGVVDISLEGKMLAGAFAAAAVASIAGSAWIGLLAAIAVSIVLALLHGFACITHRGNQVVSGVAINILAAGLTMVLGLHWFKQGGQTPRLDNEARFLSLDLPGAQAVADVPYLGKIYEELISGHNILVYVAFLMVPFTYWVVYKTRFGLRLRAVGENPNAVDTAGISVVKIRYLAVICTGILCGIAGAYISTAHNAQFVRDMTAGQGFIALAALIFGKWRPFQVLFACLLFGFLDALAVRLQGVSLPGIGEIPVQFIEALPYLLTVILLAGFIGKAVAPKASGIPYVKER</sequence>
<evidence type="ECO:0000256" key="1">
    <source>
        <dbReference type="ARBA" id="ARBA00004429"/>
    </source>
</evidence>
<keyword evidence="4 6" id="KW-1133">Transmembrane helix</keyword>
<dbReference type="PANTHER" id="PTHR43370">
    <property type="entry name" value="SUGAR ABC TRANSPORTER INTEGRAL MEMBRANE PROTEIN-RELATED"/>
    <property type="match status" value="1"/>
</dbReference>
<evidence type="ECO:0000256" key="2">
    <source>
        <dbReference type="ARBA" id="ARBA00022475"/>
    </source>
</evidence>
<evidence type="ECO:0000256" key="6">
    <source>
        <dbReference type="SAM" id="Phobius"/>
    </source>
</evidence>
<dbReference type="Proteomes" id="UP000245539">
    <property type="component" value="Unassembled WGS sequence"/>
</dbReference>
<reference evidence="7 8" key="1">
    <citation type="submission" date="2018-05" db="EMBL/GenBank/DDBJ databases">
        <title>Leucothrix arctica sp. nov., isolated from Arctic seawater.</title>
        <authorList>
            <person name="Choi A."/>
            <person name="Baek K."/>
        </authorList>
    </citation>
    <scope>NUCLEOTIDE SEQUENCE [LARGE SCALE GENOMIC DNA]</scope>
    <source>
        <strain evidence="7 8">JCM 18388</strain>
    </source>
</reference>
<keyword evidence="3 6" id="KW-0812">Transmembrane</keyword>
<dbReference type="GO" id="GO:0022857">
    <property type="term" value="F:transmembrane transporter activity"/>
    <property type="evidence" value="ECO:0007669"/>
    <property type="project" value="InterPro"/>
</dbReference>
<keyword evidence="8" id="KW-1185">Reference proteome</keyword>
<dbReference type="Pfam" id="PF02653">
    <property type="entry name" value="BPD_transp_2"/>
    <property type="match status" value="1"/>
</dbReference>
<feature type="transmembrane region" description="Helical" evidence="6">
    <location>
        <begin position="207"/>
        <end position="226"/>
    </location>
</feature>
<feature type="transmembrane region" description="Helical" evidence="6">
    <location>
        <begin position="93"/>
        <end position="115"/>
    </location>
</feature>
<comment type="caution">
    <text evidence="7">The sequence shown here is derived from an EMBL/GenBank/DDBJ whole genome shotgun (WGS) entry which is preliminary data.</text>
</comment>
<dbReference type="OrthoDB" id="9792579at2"/>
<comment type="subcellular location">
    <subcellularLocation>
        <location evidence="1">Cell inner membrane</location>
        <topology evidence="1">Multi-pass membrane protein</topology>
    </subcellularLocation>
</comment>
<protein>
    <submittedName>
        <fullName evidence="7">Sugar ABC transporter permease</fullName>
    </submittedName>
</protein>
<evidence type="ECO:0000256" key="4">
    <source>
        <dbReference type="ARBA" id="ARBA00022989"/>
    </source>
</evidence>